<feature type="transmembrane region" description="Helical" evidence="7">
    <location>
        <begin position="55"/>
        <end position="76"/>
    </location>
</feature>
<dbReference type="InterPro" id="IPR051907">
    <property type="entry name" value="DoxX-like_oxidoreductase"/>
</dbReference>
<reference evidence="8" key="1">
    <citation type="submission" date="2020-04" db="EMBL/GenBank/DDBJ databases">
        <title>Genome Sequencing for Pseudoaltermonas arctica.</title>
        <authorList>
            <person name="Elkins N.S."/>
        </authorList>
    </citation>
    <scope>NUCLEOTIDE SEQUENCE [LARGE SCALE GENOMIC DNA]</scope>
    <source>
        <strain evidence="8">NEC-BIFX-2020_0012</strain>
    </source>
</reference>
<keyword evidence="6 7" id="KW-0472">Membrane</keyword>
<proteinExistence type="inferred from homology"/>
<protein>
    <submittedName>
        <fullName evidence="8">DoxX family protein</fullName>
    </submittedName>
</protein>
<evidence type="ECO:0000256" key="2">
    <source>
        <dbReference type="ARBA" id="ARBA00006679"/>
    </source>
</evidence>
<dbReference type="InterPro" id="IPR032808">
    <property type="entry name" value="DoxX"/>
</dbReference>
<dbReference type="PANTHER" id="PTHR33452:SF1">
    <property type="entry name" value="INNER MEMBRANE PROTEIN YPHA-RELATED"/>
    <property type="match status" value="1"/>
</dbReference>
<evidence type="ECO:0000313" key="9">
    <source>
        <dbReference type="Proteomes" id="UP000570493"/>
    </source>
</evidence>
<feature type="transmembrane region" description="Helical" evidence="7">
    <location>
        <begin position="12"/>
        <end position="35"/>
    </location>
</feature>
<keyword evidence="9" id="KW-1185">Reference proteome</keyword>
<keyword evidence="4 7" id="KW-0812">Transmembrane</keyword>
<dbReference type="EMBL" id="JABBMT010000008">
    <property type="protein sequence ID" value="NMM40593.1"/>
    <property type="molecule type" value="Genomic_DNA"/>
</dbReference>
<comment type="caution">
    <text evidence="8">The sequence shown here is derived from an EMBL/GenBank/DDBJ whole genome shotgun (WGS) entry which is preliminary data.</text>
</comment>
<keyword evidence="5 7" id="KW-1133">Transmembrane helix</keyword>
<evidence type="ECO:0000256" key="1">
    <source>
        <dbReference type="ARBA" id="ARBA00004651"/>
    </source>
</evidence>
<comment type="similarity">
    <text evidence="2">Belongs to the DoxX family.</text>
</comment>
<evidence type="ECO:0000256" key="6">
    <source>
        <dbReference type="ARBA" id="ARBA00023136"/>
    </source>
</evidence>
<gene>
    <name evidence="8" type="ORF">HHO47_07010</name>
</gene>
<dbReference type="RefSeq" id="WP_169019652.1">
    <property type="nucleotide sequence ID" value="NZ_JABBMT010000008.1"/>
</dbReference>
<dbReference type="GO" id="GO:0005886">
    <property type="term" value="C:plasma membrane"/>
    <property type="evidence" value="ECO:0007669"/>
    <property type="project" value="UniProtKB-SubCell"/>
</dbReference>
<organism evidence="8 9">
    <name type="scientific">Pseudoalteromonas arctica</name>
    <dbReference type="NCBI Taxonomy" id="394751"/>
    <lineage>
        <taxon>Bacteria</taxon>
        <taxon>Pseudomonadati</taxon>
        <taxon>Pseudomonadota</taxon>
        <taxon>Gammaproteobacteria</taxon>
        <taxon>Alteromonadales</taxon>
        <taxon>Pseudoalteromonadaceae</taxon>
        <taxon>Pseudoalteromonas</taxon>
    </lineage>
</organism>
<evidence type="ECO:0000256" key="7">
    <source>
        <dbReference type="SAM" id="Phobius"/>
    </source>
</evidence>
<accession>A0A7Y0DSE9</accession>
<dbReference type="PANTHER" id="PTHR33452">
    <property type="entry name" value="OXIDOREDUCTASE CATD-RELATED"/>
    <property type="match status" value="1"/>
</dbReference>
<dbReference type="AlphaFoldDB" id="A0A7Y0DSE9"/>
<feature type="transmembrane region" description="Helical" evidence="7">
    <location>
        <begin position="81"/>
        <end position="99"/>
    </location>
</feature>
<evidence type="ECO:0000256" key="4">
    <source>
        <dbReference type="ARBA" id="ARBA00022692"/>
    </source>
</evidence>
<evidence type="ECO:0000256" key="5">
    <source>
        <dbReference type="ARBA" id="ARBA00022989"/>
    </source>
</evidence>
<feature type="transmembrane region" description="Helical" evidence="7">
    <location>
        <begin position="111"/>
        <end position="131"/>
    </location>
</feature>
<evidence type="ECO:0000256" key="3">
    <source>
        <dbReference type="ARBA" id="ARBA00022475"/>
    </source>
</evidence>
<keyword evidence="3" id="KW-1003">Cell membrane</keyword>
<evidence type="ECO:0000313" key="8">
    <source>
        <dbReference type="EMBL" id="NMM40593.1"/>
    </source>
</evidence>
<comment type="subcellular location">
    <subcellularLocation>
        <location evidence="1">Cell membrane</location>
        <topology evidence="1">Multi-pass membrane protein</topology>
    </subcellularLocation>
</comment>
<dbReference type="Pfam" id="PF07681">
    <property type="entry name" value="DoxX"/>
    <property type="match status" value="1"/>
</dbReference>
<dbReference type="Proteomes" id="UP000570493">
    <property type="component" value="Unassembled WGS sequence"/>
</dbReference>
<name>A0A7Y0DSE9_9GAMM</name>
<sequence length="140" mass="15213">MNILTLISKNPALANVSSLLARVGLATLFILTSFSKIQYFDTTAQYMAATGLPEFLLPLVIAFELLGGLLIVLGLLTQLTAIAFAAFSIVSALLFHFQLDDQMQFLMFYKNIAMAGGFIALASHGAGKFSIDHILLNRKQ</sequence>